<reference evidence="2 3" key="1">
    <citation type="submission" date="2016-01" db="EMBL/GenBank/DDBJ databases">
        <title>The draft genome sequence of Aquimarina sp. RZW4-3-2.</title>
        <authorList>
            <person name="Wang Y."/>
        </authorList>
    </citation>
    <scope>NUCLEOTIDE SEQUENCE [LARGE SCALE GENOMIC DNA]</scope>
    <source>
        <strain evidence="2 3">RZW4-3-2</strain>
    </source>
</reference>
<accession>A0A163BGS6</accession>
<name>A0A163BGS6_9FLAO</name>
<proteinExistence type="predicted"/>
<keyword evidence="3" id="KW-1185">Reference proteome</keyword>
<comment type="caution">
    <text evidence="2">The sequence shown here is derived from an EMBL/GenBank/DDBJ whole genome shotgun (WGS) entry which is preliminary data.</text>
</comment>
<dbReference type="Pfam" id="PF20409">
    <property type="entry name" value="SnoaL_5"/>
    <property type="match status" value="1"/>
</dbReference>
<dbReference type="Proteomes" id="UP000076715">
    <property type="component" value="Unassembled WGS sequence"/>
</dbReference>
<protein>
    <recommendedName>
        <fullName evidence="1">SnoaL-like domain-containing protein</fullName>
    </recommendedName>
</protein>
<dbReference type="SUPFAM" id="SSF54427">
    <property type="entry name" value="NTF2-like"/>
    <property type="match status" value="1"/>
</dbReference>
<dbReference type="STRING" id="1642818.AWE51_22010"/>
<evidence type="ECO:0000259" key="1">
    <source>
        <dbReference type="Pfam" id="PF20409"/>
    </source>
</evidence>
<gene>
    <name evidence="2" type="ORF">AWE51_22010</name>
</gene>
<evidence type="ECO:0000313" key="2">
    <source>
        <dbReference type="EMBL" id="KZS41381.1"/>
    </source>
</evidence>
<dbReference type="InterPro" id="IPR032710">
    <property type="entry name" value="NTF2-like_dom_sf"/>
</dbReference>
<dbReference type="OrthoDB" id="336094at2"/>
<dbReference type="Gene3D" id="3.10.450.50">
    <property type="match status" value="1"/>
</dbReference>
<dbReference type="InterPro" id="IPR046860">
    <property type="entry name" value="SnoaL_5"/>
</dbReference>
<feature type="domain" description="SnoaL-like" evidence="1">
    <location>
        <begin position="4"/>
        <end position="116"/>
    </location>
</feature>
<organism evidence="2 3">
    <name type="scientific">Aquimarina aggregata</name>
    <dbReference type="NCBI Taxonomy" id="1642818"/>
    <lineage>
        <taxon>Bacteria</taxon>
        <taxon>Pseudomonadati</taxon>
        <taxon>Bacteroidota</taxon>
        <taxon>Flavobacteriia</taxon>
        <taxon>Flavobacteriales</taxon>
        <taxon>Flavobacteriaceae</taxon>
        <taxon>Aquimarina</taxon>
    </lineage>
</organism>
<dbReference type="AlphaFoldDB" id="A0A163BGS6"/>
<dbReference type="RefSeq" id="WP_066312191.1">
    <property type="nucleotide sequence ID" value="NZ_LQRT01000005.1"/>
</dbReference>
<evidence type="ECO:0000313" key="3">
    <source>
        <dbReference type="Proteomes" id="UP000076715"/>
    </source>
</evidence>
<sequence>MITNIANTLVTLLRQKQFVAAQEQLFAQDAISLEPSMYKERSVKGLKAILKKEKTFLSNIKHWHHFQVSDPVISKDYFSIRMMTDVTLLTKQKVTIDEIIIYQVTNGKISKEQFFYQ</sequence>
<dbReference type="EMBL" id="LQRT01000005">
    <property type="protein sequence ID" value="KZS41381.1"/>
    <property type="molecule type" value="Genomic_DNA"/>
</dbReference>